<gene>
    <name evidence="2" type="ORF">CT19425_MP70269</name>
</gene>
<organism evidence="2 3">
    <name type="scientific">Cupriavidus taiwanensis</name>
    <dbReference type="NCBI Taxonomy" id="164546"/>
    <lineage>
        <taxon>Bacteria</taxon>
        <taxon>Pseudomonadati</taxon>
        <taxon>Pseudomonadota</taxon>
        <taxon>Betaproteobacteria</taxon>
        <taxon>Burkholderiales</taxon>
        <taxon>Burkholderiaceae</taxon>
        <taxon>Cupriavidus</taxon>
    </lineage>
</organism>
<dbReference type="Proteomes" id="UP000255505">
    <property type="component" value="Plasmid II"/>
</dbReference>
<accession>A0A375IR72</accession>
<evidence type="ECO:0000313" key="3">
    <source>
        <dbReference type="Proteomes" id="UP000255505"/>
    </source>
</evidence>
<feature type="compositionally biased region" description="Basic and acidic residues" evidence="1">
    <location>
        <begin position="120"/>
        <end position="131"/>
    </location>
</feature>
<feature type="region of interest" description="Disordered" evidence="1">
    <location>
        <begin position="105"/>
        <end position="131"/>
    </location>
</feature>
<feature type="region of interest" description="Disordered" evidence="1">
    <location>
        <begin position="1"/>
        <end position="21"/>
    </location>
</feature>
<feature type="compositionally biased region" description="Basic and acidic residues" evidence="1">
    <location>
        <begin position="1"/>
        <end position="10"/>
    </location>
</feature>
<dbReference type="EMBL" id="LT991977">
    <property type="protein sequence ID" value="SPK76109.1"/>
    <property type="molecule type" value="Genomic_DNA"/>
</dbReference>
<protein>
    <submittedName>
        <fullName evidence="2">Uncharacterized protein</fullName>
    </submittedName>
</protein>
<dbReference type="AlphaFoldDB" id="A0A375IR72"/>
<evidence type="ECO:0000256" key="1">
    <source>
        <dbReference type="SAM" id="MobiDB-lite"/>
    </source>
</evidence>
<sequence>MSAEQTRHEAGGPSGKAGNQVLSNRIVRTSRNRCSIADCCALLYRHGAKNSGRLRWHKKEGCGVAAIGLTDAAAHVLASAVEQSPREGTVSDWSSGFLTREDTFRARAGETRQLQPIRKPVPEEQHANKNQ</sequence>
<name>A0A375IR72_9BURK</name>
<keyword evidence="2" id="KW-0614">Plasmid</keyword>
<geneLocation type="plasmid" evidence="2">
    <name>II</name>
</geneLocation>
<reference evidence="2 3" key="1">
    <citation type="submission" date="2018-01" db="EMBL/GenBank/DDBJ databases">
        <authorList>
            <person name="Gaut B.S."/>
            <person name="Morton B.R."/>
            <person name="Clegg M.T."/>
            <person name="Duvall M.R."/>
        </authorList>
    </citation>
    <scope>NUCLEOTIDE SEQUENCE [LARGE SCALE GENOMIC DNA]</scope>
    <source>
        <strain evidence="2">Cupriavidus taiwanensis LMG 19425</strain>
        <plasmid evidence="3">Plasmid ii</plasmid>
    </source>
</reference>
<evidence type="ECO:0000313" key="2">
    <source>
        <dbReference type="EMBL" id="SPK76109.1"/>
    </source>
</evidence>
<proteinExistence type="predicted"/>